<keyword evidence="3" id="KW-1185">Reference proteome</keyword>
<keyword evidence="1" id="KW-0812">Transmembrane</keyword>
<evidence type="ECO:0000313" key="3">
    <source>
        <dbReference type="Proteomes" id="UP001373496"/>
    </source>
</evidence>
<gene>
    <name evidence="2" type="ORF">UXQ13_04710</name>
</gene>
<feature type="transmembrane region" description="Helical" evidence="1">
    <location>
        <begin position="32"/>
        <end position="53"/>
    </location>
</feature>
<keyword evidence="1" id="KW-0472">Membrane</keyword>
<dbReference type="Proteomes" id="UP001373496">
    <property type="component" value="Unassembled WGS sequence"/>
</dbReference>
<keyword evidence="1" id="KW-1133">Transmembrane helix</keyword>
<name>A0ABU8E277_9ACTN</name>
<reference evidence="2 3" key="1">
    <citation type="submission" date="2024-03" db="EMBL/GenBank/DDBJ databases">
        <title>Draft genome sequence of Klenkia terrae.</title>
        <authorList>
            <person name="Duangmal K."/>
            <person name="Chantavorakit T."/>
        </authorList>
    </citation>
    <scope>NUCLEOTIDE SEQUENCE [LARGE SCALE GENOMIC DNA]</scope>
    <source>
        <strain evidence="2 3">JCM 17786</strain>
    </source>
</reference>
<protein>
    <submittedName>
        <fullName evidence="2">Uncharacterized protein</fullName>
    </submittedName>
</protein>
<dbReference type="RefSeq" id="WP_225231905.1">
    <property type="nucleotide sequence ID" value="NZ_JBAPLV010000003.1"/>
</dbReference>
<proteinExistence type="predicted"/>
<comment type="caution">
    <text evidence="2">The sequence shown here is derived from an EMBL/GenBank/DDBJ whole genome shotgun (WGS) entry which is preliminary data.</text>
</comment>
<evidence type="ECO:0000256" key="1">
    <source>
        <dbReference type="SAM" id="Phobius"/>
    </source>
</evidence>
<accession>A0ABU8E277</accession>
<sequence>MPQTFEQYQASHLERQTRAIEAQARDVSTIKLILQVFFWVTVVGVLLVLIQIADANR</sequence>
<organism evidence="2 3">
    <name type="scientific">Klenkia terrae</name>
    <dbReference type="NCBI Taxonomy" id="1052259"/>
    <lineage>
        <taxon>Bacteria</taxon>
        <taxon>Bacillati</taxon>
        <taxon>Actinomycetota</taxon>
        <taxon>Actinomycetes</taxon>
        <taxon>Geodermatophilales</taxon>
        <taxon>Geodermatophilaceae</taxon>
        <taxon>Klenkia</taxon>
    </lineage>
</organism>
<evidence type="ECO:0000313" key="2">
    <source>
        <dbReference type="EMBL" id="MEI4277757.1"/>
    </source>
</evidence>
<dbReference type="EMBL" id="JBAPLV010000003">
    <property type="protein sequence ID" value="MEI4277757.1"/>
    <property type="molecule type" value="Genomic_DNA"/>
</dbReference>